<sequence length="327" mass="35453">MADGFDIWGVVASVLGLVSLFQLIAAVILSRLPQQCLRTFDVTLEETDGLLRSVEEEGLFNDDDGQYMSQAKERLTGLCNRGRRLRGDAFAAQTLSEEIAQWWTGLSKDIAICCKDLKALRAHVSPMQNTSNDRRKALAQSQNNLVPGVGAQPDSTSTAERTCDSSSMAPAGPCKEDADVQALPLNGADETVSTIVAEPVPIITAPSEGTQGTPRCLPEYADTPPSYRRQSSLPPYTLSNPLSATIFTRYSVTSSDTRRAMRKLARAQRRNLMVQPSAMAADRPSNAARHWKFLEARSKSRLLAYVTASSQEATLVPSPHVAGTAVI</sequence>
<gene>
    <name evidence="3" type="primary">A0A1D8PET2</name>
</gene>
<dbReference type="AlphaFoldDB" id="A0A5K1JTB9"/>
<keyword evidence="2" id="KW-1133">Transmembrane helix</keyword>
<dbReference type="EMBL" id="LR724067">
    <property type="protein sequence ID" value="VWO94574.1"/>
    <property type="molecule type" value="Genomic_DNA"/>
</dbReference>
<keyword evidence="2" id="KW-0812">Transmembrane</keyword>
<keyword evidence="2" id="KW-0472">Membrane</keyword>
<proteinExistence type="predicted"/>
<protein>
    <submittedName>
        <fullName evidence="3">N/A</fullName>
    </submittedName>
</protein>
<feature type="compositionally biased region" description="Polar residues" evidence="1">
    <location>
        <begin position="153"/>
        <end position="168"/>
    </location>
</feature>
<name>A0A5K1JTB9_9APHY</name>
<evidence type="ECO:0000256" key="1">
    <source>
        <dbReference type="SAM" id="MobiDB-lite"/>
    </source>
</evidence>
<feature type="region of interest" description="Disordered" evidence="1">
    <location>
        <begin position="145"/>
        <end position="174"/>
    </location>
</feature>
<evidence type="ECO:0000313" key="3">
    <source>
        <dbReference type="EMBL" id="VWO94574.1"/>
    </source>
</evidence>
<organism evidence="3">
    <name type="scientific">Ganoderma boninense</name>
    <dbReference type="NCBI Taxonomy" id="34458"/>
    <lineage>
        <taxon>Eukaryota</taxon>
        <taxon>Fungi</taxon>
        <taxon>Dikarya</taxon>
        <taxon>Basidiomycota</taxon>
        <taxon>Agaricomycotina</taxon>
        <taxon>Agaricomycetes</taxon>
        <taxon>Polyporales</taxon>
        <taxon>Polyporaceae</taxon>
        <taxon>Ganoderma</taxon>
    </lineage>
</organism>
<reference evidence="3" key="1">
    <citation type="submission" date="2019-10" db="EMBL/GenBank/DDBJ databases">
        <authorList>
            <person name="Nor Muhammad N."/>
        </authorList>
    </citation>
    <scope>NUCLEOTIDE SEQUENCE</scope>
</reference>
<feature type="transmembrane region" description="Helical" evidence="2">
    <location>
        <begin position="7"/>
        <end position="29"/>
    </location>
</feature>
<accession>A0A5K1JTB9</accession>
<evidence type="ECO:0000256" key="2">
    <source>
        <dbReference type="SAM" id="Phobius"/>
    </source>
</evidence>